<dbReference type="InterPro" id="IPR020018">
    <property type="entry name" value="Motility-assoc_lipoprot_GldH"/>
</dbReference>
<name>A0A0H4PH04_9BACT</name>
<dbReference type="EMBL" id="CP012040">
    <property type="protein sequence ID" value="AKP52133.1"/>
    <property type="molecule type" value="Genomic_DNA"/>
</dbReference>
<dbReference type="AlphaFoldDB" id="A0A0H4PH04"/>
<dbReference type="Pfam" id="PF14109">
    <property type="entry name" value="GldH_lipo"/>
    <property type="match status" value="1"/>
</dbReference>
<dbReference type="STRING" id="320787.CA2015_2723"/>
<dbReference type="Proteomes" id="UP000036520">
    <property type="component" value="Chromosome"/>
</dbReference>
<reference evidence="1 2" key="1">
    <citation type="submission" date="2015-07" db="EMBL/GenBank/DDBJ databases">
        <authorList>
            <person name="Kim K.M."/>
        </authorList>
    </citation>
    <scope>NUCLEOTIDE SEQUENCE [LARGE SCALE GENOMIC DNA]</scope>
    <source>
        <strain evidence="1 2">KCTC 12363</strain>
    </source>
</reference>
<dbReference type="KEGG" id="camu:CA2015_2723"/>
<keyword evidence="2" id="KW-1185">Reference proteome</keyword>
<gene>
    <name evidence="1" type="ORF">CA2015_2723</name>
</gene>
<proteinExistence type="predicted"/>
<accession>A0A0H4PH04</accession>
<dbReference type="RefSeq" id="WP_048642392.1">
    <property type="nucleotide sequence ID" value="NZ_CP012040.1"/>
</dbReference>
<dbReference type="OrthoDB" id="982482at2"/>
<organism evidence="1 2">
    <name type="scientific">Cyclobacterium amurskyense</name>
    <dbReference type="NCBI Taxonomy" id="320787"/>
    <lineage>
        <taxon>Bacteria</taxon>
        <taxon>Pseudomonadati</taxon>
        <taxon>Bacteroidota</taxon>
        <taxon>Cytophagia</taxon>
        <taxon>Cytophagales</taxon>
        <taxon>Cyclobacteriaceae</taxon>
        <taxon>Cyclobacterium</taxon>
    </lineage>
</organism>
<protein>
    <submittedName>
        <fullName evidence="1">GldH</fullName>
    </submittedName>
</protein>
<dbReference type="NCBIfam" id="TIGR03511">
    <property type="entry name" value="GldH_lipo"/>
    <property type="match status" value="1"/>
</dbReference>
<evidence type="ECO:0000313" key="2">
    <source>
        <dbReference type="Proteomes" id="UP000036520"/>
    </source>
</evidence>
<sequence>MKSKTAWKNSLVIVLFWVITACNNGRVYESFQDLETLKWVVSDTISFDIDSLDVNSKMSSILAIRYDDKYEYNNLYVRFLLRDSVDKVLMDSLLNIHLFDPKTGKPLGQGFGNRRIRYDTLPGGLIHAKSTFQFIQYMRKDTLAGIESIGLKINEGQ</sequence>
<dbReference type="PROSITE" id="PS51257">
    <property type="entry name" value="PROKAR_LIPOPROTEIN"/>
    <property type="match status" value="1"/>
</dbReference>
<evidence type="ECO:0000313" key="1">
    <source>
        <dbReference type="EMBL" id="AKP52133.1"/>
    </source>
</evidence>